<dbReference type="Proteomes" id="UP000275267">
    <property type="component" value="Unassembled WGS sequence"/>
</dbReference>
<gene>
    <name evidence="2" type="ORF">C2845_PM14G03130</name>
</gene>
<reference evidence="3" key="1">
    <citation type="journal article" date="2019" name="Nat. Commun.">
        <title>The genome of broomcorn millet.</title>
        <authorList>
            <person name="Zou C."/>
            <person name="Miki D."/>
            <person name="Li D."/>
            <person name="Tang Q."/>
            <person name="Xiao L."/>
            <person name="Rajput S."/>
            <person name="Deng P."/>
            <person name="Jia W."/>
            <person name="Huang R."/>
            <person name="Zhang M."/>
            <person name="Sun Y."/>
            <person name="Hu J."/>
            <person name="Fu X."/>
            <person name="Schnable P.S."/>
            <person name="Li F."/>
            <person name="Zhang H."/>
            <person name="Feng B."/>
            <person name="Zhu X."/>
            <person name="Liu R."/>
            <person name="Schnable J.C."/>
            <person name="Zhu J.-K."/>
            <person name="Zhang H."/>
        </authorList>
    </citation>
    <scope>NUCLEOTIDE SEQUENCE [LARGE SCALE GENOMIC DNA]</scope>
</reference>
<sequence length="98" mass="10967">MEGACDDAVEDIIYREVRRLEHRVLAAETWSNLLNDVVDCGRKYNEDSRKAYAGFSLEAKRLCKDFSDVFPTGTIGMESTSTAPDDGKVYYGGPRPPE</sequence>
<feature type="region of interest" description="Disordered" evidence="1">
    <location>
        <begin position="74"/>
        <end position="98"/>
    </location>
</feature>
<keyword evidence="3" id="KW-1185">Reference proteome</keyword>
<evidence type="ECO:0000313" key="2">
    <source>
        <dbReference type="EMBL" id="RLM62298.1"/>
    </source>
</evidence>
<accession>A0A3L6PR19</accession>
<evidence type="ECO:0000313" key="3">
    <source>
        <dbReference type="Proteomes" id="UP000275267"/>
    </source>
</evidence>
<dbReference type="EMBL" id="PQIB02000016">
    <property type="protein sequence ID" value="RLM62298.1"/>
    <property type="molecule type" value="Genomic_DNA"/>
</dbReference>
<evidence type="ECO:0000256" key="1">
    <source>
        <dbReference type="SAM" id="MobiDB-lite"/>
    </source>
</evidence>
<organism evidence="2 3">
    <name type="scientific">Panicum miliaceum</name>
    <name type="common">Proso millet</name>
    <name type="synonym">Broomcorn millet</name>
    <dbReference type="NCBI Taxonomy" id="4540"/>
    <lineage>
        <taxon>Eukaryota</taxon>
        <taxon>Viridiplantae</taxon>
        <taxon>Streptophyta</taxon>
        <taxon>Embryophyta</taxon>
        <taxon>Tracheophyta</taxon>
        <taxon>Spermatophyta</taxon>
        <taxon>Magnoliopsida</taxon>
        <taxon>Liliopsida</taxon>
        <taxon>Poales</taxon>
        <taxon>Poaceae</taxon>
        <taxon>PACMAD clade</taxon>
        <taxon>Panicoideae</taxon>
        <taxon>Panicodae</taxon>
        <taxon>Paniceae</taxon>
        <taxon>Panicinae</taxon>
        <taxon>Panicum</taxon>
        <taxon>Panicum sect. Panicum</taxon>
    </lineage>
</organism>
<protein>
    <submittedName>
        <fullName evidence="2">Uncharacterized protein</fullName>
    </submittedName>
</protein>
<proteinExistence type="predicted"/>
<name>A0A3L6PR19_PANMI</name>
<dbReference type="AlphaFoldDB" id="A0A3L6PR19"/>
<comment type="caution">
    <text evidence="2">The sequence shown here is derived from an EMBL/GenBank/DDBJ whole genome shotgun (WGS) entry which is preliminary data.</text>
</comment>